<dbReference type="Pfam" id="PF19059">
    <property type="entry name" value="DUF5755"/>
    <property type="match status" value="1"/>
</dbReference>
<feature type="region of interest" description="Disordered" evidence="1">
    <location>
        <begin position="34"/>
        <end position="79"/>
    </location>
</feature>
<protein>
    <submittedName>
        <fullName evidence="2">Uncharacterized protein</fullName>
    </submittedName>
</protein>
<dbReference type="EMBL" id="MN739656">
    <property type="protein sequence ID" value="QHT18476.1"/>
    <property type="molecule type" value="Genomic_DNA"/>
</dbReference>
<dbReference type="AlphaFoldDB" id="A0A6C0DNL7"/>
<name>A0A6C0DNL7_9ZZZZ</name>
<dbReference type="InterPro" id="IPR043929">
    <property type="entry name" value="DUF5755"/>
</dbReference>
<feature type="compositionally biased region" description="Basic and acidic residues" evidence="1">
    <location>
        <begin position="38"/>
        <end position="47"/>
    </location>
</feature>
<organism evidence="2">
    <name type="scientific">viral metagenome</name>
    <dbReference type="NCBI Taxonomy" id="1070528"/>
    <lineage>
        <taxon>unclassified sequences</taxon>
        <taxon>metagenomes</taxon>
        <taxon>organismal metagenomes</taxon>
    </lineage>
</organism>
<evidence type="ECO:0000313" key="2">
    <source>
        <dbReference type="EMBL" id="QHT18476.1"/>
    </source>
</evidence>
<evidence type="ECO:0000256" key="1">
    <source>
        <dbReference type="SAM" id="MobiDB-lite"/>
    </source>
</evidence>
<sequence>MDTPVFLGVGLLFLVLFGYLQATPKVYIIQTAPTGSTDSRETRDSRNSRPPRPQRYWDNGPEVPARGFLDPVPTRGEPESYQQMGLLEASDGKLLPLYGRRTDPRSDRFNYYTRTDTYNPVTLPVSYKRKDCQDNLGCDEMMNGDTVRLSPSGQSAKVTLYGFDGPRYSSSTA</sequence>
<accession>A0A6C0DNL7</accession>
<reference evidence="2" key="1">
    <citation type="journal article" date="2020" name="Nature">
        <title>Giant virus diversity and host interactions through global metagenomics.</title>
        <authorList>
            <person name="Schulz F."/>
            <person name="Roux S."/>
            <person name="Paez-Espino D."/>
            <person name="Jungbluth S."/>
            <person name="Walsh D.A."/>
            <person name="Denef V.J."/>
            <person name="McMahon K.D."/>
            <person name="Konstantinidis K.T."/>
            <person name="Eloe-Fadrosh E.A."/>
            <person name="Kyrpides N.C."/>
            <person name="Woyke T."/>
        </authorList>
    </citation>
    <scope>NUCLEOTIDE SEQUENCE</scope>
    <source>
        <strain evidence="2">GVMAG-M-3300023174-46</strain>
    </source>
</reference>
<proteinExistence type="predicted"/>